<dbReference type="GO" id="GO:0090543">
    <property type="term" value="C:Flemming body"/>
    <property type="evidence" value="ECO:0007669"/>
    <property type="project" value="UniProtKB-SubCell"/>
</dbReference>
<name>A0A091W7G2_OPIHO</name>
<dbReference type="FunFam" id="1.20.5.990:FF:000006">
    <property type="entry name" value="Centrosomal protein of 55 kDa"/>
    <property type="match status" value="1"/>
</dbReference>
<feature type="domain" description="TSG101 and ALIX binding" evidence="15">
    <location>
        <begin position="180"/>
        <end position="212"/>
    </location>
</feature>
<dbReference type="InterPro" id="IPR038926">
    <property type="entry name" value="CEP55"/>
</dbReference>
<keyword evidence="4" id="KW-0963">Cytoplasm</keyword>
<evidence type="ECO:0000256" key="8">
    <source>
        <dbReference type="ARBA" id="ARBA00023054"/>
    </source>
</evidence>
<dbReference type="GO" id="GO:0051896">
    <property type="term" value="P:regulation of phosphatidylinositol 3-kinase/protein kinase B signal transduction"/>
    <property type="evidence" value="ECO:0007669"/>
    <property type="project" value="InterPro"/>
</dbReference>
<evidence type="ECO:0000256" key="13">
    <source>
        <dbReference type="SAM" id="Coils"/>
    </source>
</evidence>
<dbReference type="GO" id="GO:0000281">
    <property type="term" value="P:mitotic cytokinesis"/>
    <property type="evidence" value="ECO:0007669"/>
    <property type="project" value="InterPro"/>
</dbReference>
<feature type="coiled-coil region" evidence="13">
    <location>
        <begin position="253"/>
        <end position="351"/>
    </location>
</feature>
<proteinExistence type="predicted"/>
<gene>
    <name evidence="16" type="ORF">N306_13890</name>
</gene>
<dbReference type="FunFam" id="1.20.5.1180:FF:000002">
    <property type="entry name" value="Centrosomal protein of 55 kDa"/>
    <property type="match status" value="1"/>
</dbReference>
<evidence type="ECO:0000313" key="17">
    <source>
        <dbReference type="Proteomes" id="UP000053605"/>
    </source>
</evidence>
<dbReference type="PANTHER" id="PTHR31838">
    <property type="entry name" value="CENTROSOMAL PROTEIN OF 55 KDA"/>
    <property type="match status" value="1"/>
</dbReference>
<feature type="compositionally biased region" description="Polar residues" evidence="14">
    <location>
        <begin position="156"/>
        <end position="174"/>
    </location>
</feature>
<dbReference type="EMBL" id="KK734923">
    <property type="protein sequence ID" value="KFR11567.1"/>
    <property type="molecule type" value="Genomic_DNA"/>
</dbReference>
<reference evidence="16 17" key="1">
    <citation type="submission" date="2014-04" db="EMBL/GenBank/DDBJ databases">
        <title>Genome evolution of avian class.</title>
        <authorList>
            <person name="Zhang G."/>
            <person name="Li C."/>
        </authorList>
    </citation>
    <scope>NUCLEOTIDE SEQUENCE [LARGE SCALE GENOMIC DNA]</scope>
    <source>
        <strain evidence="16">BGI_N306</strain>
    </source>
</reference>
<keyword evidence="17" id="KW-1185">Reference proteome</keyword>
<keyword evidence="9" id="KW-0206">Cytoskeleton</keyword>
<keyword evidence="6" id="KW-0132">Cell division</keyword>
<feature type="region of interest" description="Disordered" evidence="14">
    <location>
        <begin position="156"/>
        <end position="175"/>
    </location>
</feature>
<protein>
    <recommendedName>
        <fullName evidence="12">Centrosomal protein of 55 kDa</fullName>
    </recommendedName>
</protein>
<accession>A0A091W7G2</accession>
<keyword evidence="5" id="KW-0597">Phosphoprotein</keyword>
<comment type="subcellular location">
    <subcellularLocation>
        <location evidence="3">Cleavage furrow</location>
    </subcellularLocation>
    <subcellularLocation>
        <location evidence="1">Cytoplasm</location>
        <location evidence="1">Cytoskeleton</location>
        <location evidence="1">Microtubule organizing center</location>
        <location evidence="1">Centrosome</location>
        <location evidence="1">Centriole</location>
    </subcellularLocation>
    <subcellularLocation>
        <location evidence="2">Midbody</location>
        <location evidence="2">Midbody ring</location>
    </subcellularLocation>
</comment>
<evidence type="ECO:0000256" key="14">
    <source>
        <dbReference type="SAM" id="MobiDB-lite"/>
    </source>
</evidence>
<dbReference type="InterPro" id="IPR022008">
    <property type="entry name" value="EABR"/>
</dbReference>
<evidence type="ECO:0000256" key="4">
    <source>
        <dbReference type="ARBA" id="ARBA00022490"/>
    </source>
</evidence>
<evidence type="ECO:0000256" key="7">
    <source>
        <dbReference type="ARBA" id="ARBA00022776"/>
    </source>
</evidence>
<dbReference type="STRING" id="30419.A0A091W7G2"/>
<dbReference type="Pfam" id="PF12180">
    <property type="entry name" value="EABR"/>
    <property type="match status" value="1"/>
</dbReference>
<organism evidence="16 17">
    <name type="scientific">Opisthocomus hoazin</name>
    <name type="common">Hoatzin</name>
    <name type="synonym">Phasianus hoazin</name>
    <dbReference type="NCBI Taxonomy" id="30419"/>
    <lineage>
        <taxon>Eukaryota</taxon>
        <taxon>Metazoa</taxon>
        <taxon>Chordata</taxon>
        <taxon>Craniata</taxon>
        <taxon>Vertebrata</taxon>
        <taxon>Euteleostomi</taxon>
        <taxon>Archelosauria</taxon>
        <taxon>Archosauria</taxon>
        <taxon>Dinosauria</taxon>
        <taxon>Saurischia</taxon>
        <taxon>Theropoda</taxon>
        <taxon>Coelurosauria</taxon>
        <taxon>Aves</taxon>
        <taxon>Neognathae</taxon>
        <taxon>Neoaves</taxon>
        <taxon>Opisthocomiformes</taxon>
        <taxon>Opisthocomidae</taxon>
        <taxon>Opisthocomus</taxon>
    </lineage>
</organism>
<keyword evidence="8 13" id="KW-0175">Coiled coil</keyword>
<evidence type="ECO:0000313" key="16">
    <source>
        <dbReference type="EMBL" id="KFR11567.1"/>
    </source>
</evidence>
<evidence type="ECO:0000256" key="9">
    <source>
        <dbReference type="ARBA" id="ARBA00023212"/>
    </source>
</evidence>
<evidence type="ECO:0000256" key="5">
    <source>
        <dbReference type="ARBA" id="ARBA00022553"/>
    </source>
</evidence>
<dbReference type="KEGG" id="oha:104330452"/>
<dbReference type="GO" id="GO:0005814">
    <property type="term" value="C:centriole"/>
    <property type="evidence" value="ECO:0007669"/>
    <property type="project" value="UniProtKB-SubCell"/>
</dbReference>
<dbReference type="GO" id="GO:0045184">
    <property type="term" value="P:establishment of protein localization"/>
    <property type="evidence" value="ECO:0007669"/>
    <property type="project" value="TreeGrafter"/>
</dbReference>
<evidence type="ECO:0000259" key="15">
    <source>
        <dbReference type="Pfam" id="PF12180"/>
    </source>
</evidence>
<feature type="region of interest" description="Disordered" evidence="14">
    <location>
        <begin position="99"/>
        <end position="120"/>
    </location>
</feature>
<evidence type="ECO:0000256" key="3">
    <source>
        <dbReference type="ARBA" id="ARBA00004626"/>
    </source>
</evidence>
<dbReference type="GO" id="GO:0032154">
    <property type="term" value="C:cleavage furrow"/>
    <property type="evidence" value="ECO:0007669"/>
    <property type="project" value="UniProtKB-SubCell"/>
</dbReference>
<evidence type="ECO:0000256" key="6">
    <source>
        <dbReference type="ARBA" id="ARBA00022618"/>
    </source>
</evidence>
<dbReference type="Gene3D" id="1.20.5.990">
    <property type="entry name" value="Nemo cc2-lz domain - 1d5 darpin complex"/>
    <property type="match status" value="1"/>
</dbReference>
<evidence type="ECO:0000256" key="11">
    <source>
        <dbReference type="ARBA" id="ARBA00055531"/>
    </source>
</evidence>
<dbReference type="Gene3D" id="1.20.5.1180">
    <property type="entry name" value="Geminin coiled-coil domain"/>
    <property type="match status" value="1"/>
</dbReference>
<dbReference type="OrthoDB" id="8441172at2759"/>
<keyword evidence="7" id="KW-0498">Mitosis</keyword>
<feature type="region of interest" description="Disordered" evidence="14">
    <location>
        <begin position="1"/>
        <end position="63"/>
    </location>
</feature>
<sequence>MNSKSAKDLIIGKWGLKSGSSRPKRDPEKGKREKAALGEPGREEEKEEEVVKGKSKASGPERNRLLEKILSLEKEKEEHNRLLGEKDKEIQNLKAKLRSKTKNSEVSSLQSQLEEKTKEAERREQLLRSLSEEMNRLKCNLSTVTAKCSELENRAGSLQASQETVTNSTGSPTSLHEVENQLKDALEKNQQWLLYDQQREAYVRGLLRRIFELEQKSEIASHQESKEFNSEGQLQEEKQKYYDQLLLTAKSDLETERHTITQLKSELNEFKKKYEETQQEVMSLNALLQLQQVAEMKTLENENKMKGEKVQRLKQENESIKGQLREEKKKSEDLLCQVQLLRKSLRKQQEEHTRIALLEQQIQICTTDFENEKLDRQNLQHQLNKVLMELRKAREQITRLEPLKLQESGRMEPEEDLEAAFEEKLTTYDRSPPLKHSSLLDESFLECPRCKVQYPTSQHRELLAHIDFCTA</sequence>
<evidence type="ECO:0000256" key="1">
    <source>
        <dbReference type="ARBA" id="ARBA00004114"/>
    </source>
</evidence>
<dbReference type="Proteomes" id="UP000053605">
    <property type="component" value="Unassembled WGS sequence"/>
</dbReference>
<evidence type="ECO:0000256" key="10">
    <source>
        <dbReference type="ARBA" id="ARBA00023306"/>
    </source>
</evidence>
<feature type="compositionally biased region" description="Basic and acidic residues" evidence="14">
    <location>
        <begin position="23"/>
        <end position="52"/>
    </location>
</feature>
<evidence type="ECO:0000256" key="2">
    <source>
        <dbReference type="ARBA" id="ARBA00004476"/>
    </source>
</evidence>
<keyword evidence="10" id="KW-0131">Cell cycle</keyword>
<comment type="function">
    <text evidence="11">Plays a role in mitotic exit and cytokinesis. Recruits PDCD6IP and TSG101 to midbody during cytokinesis. Required for successful completion of cytokinesis. Not required for microtubule nucleation. Plays a role in the development of the brain and kidney.</text>
</comment>
<dbReference type="PANTHER" id="PTHR31838:SF1">
    <property type="entry name" value="CENTROSOMAL PROTEIN OF 55 KDA"/>
    <property type="match status" value="1"/>
</dbReference>
<evidence type="ECO:0000256" key="12">
    <source>
        <dbReference type="ARBA" id="ARBA00069787"/>
    </source>
</evidence>
<dbReference type="PhylomeDB" id="A0A091W7G2"/>
<dbReference type="AlphaFoldDB" id="A0A091W7G2"/>